<dbReference type="OrthoDB" id="2192946at2759"/>
<dbReference type="InterPro" id="IPR042241">
    <property type="entry name" value="GCP_C_sf"/>
</dbReference>
<organism evidence="8 9">
    <name type="scientific">Ogataea philodendri</name>
    <dbReference type="NCBI Taxonomy" id="1378263"/>
    <lineage>
        <taxon>Eukaryota</taxon>
        <taxon>Fungi</taxon>
        <taxon>Dikarya</taxon>
        <taxon>Ascomycota</taxon>
        <taxon>Saccharomycotina</taxon>
        <taxon>Pichiomycetes</taxon>
        <taxon>Pichiales</taxon>
        <taxon>Pichiaceae</taxon>
        <taxon>Ogataea</taxon>
    </lineage>
</organism>
<keyword evidence="9" id="KW-1185">Reference proteome</keyword>
<keyword evidence="2 5" id="KW-0963">Cytoplasm</keyword>
<evidence type="ECO:0000256" key="4">
    <source>
        <dbReference type="ARBA" id="ARBA00023212"/>
    </source>
</evidence>
<dbReference type="GO" id="GO:0000922">
    <property type="term" value="C:spindle pole"/>
    <property type="evidence" value="ECO:0007669"/>
    <property type="project" value="InterPro"/>
</dbReference>
<evidence type="ECO:0000259" key="7">
    <source>
        <dbReference type="Pfam" id="PF17681"/>
    </source>
</evidence>
<evidence type="ECO:0000313" key="8">
    <source>
        <dbReference type="EMBL" id="KAH3669384.1"/>
    </source>
</evidence>
<protein>
    <recommendedName>
        <fullName evidence="5">Spindle pole body component</fullName>
    </recommendedName>
</protein>
<evidence type="ECO:0000256" key="1">
    <source>
        <dbReference type="ARBA" id="ARBA00010337"/>
    </source>
</evidence>
<dbReference type="GeneID" id="70233473"/>
<comment type="caution">
    <text evidence="8">The sequence shown here is derived from an EMBL/GenBank/DDBJ whole genome shotgun (WGS) entry which is preliminary data.</text>
</comment>
<dbReference type="Pfam" id="PF17681">
    <property type="entry name" value="GCP_N_terminal"/>
    <property type="match status" value="1"/>
</dbReference>
<reference evidence="8" key="2">
    <citation type="submission" date="2021-01" db="EMBL/GenBank/DDBJ databases">
        <authorList>
            <person name="Schikora-Tamarit M.A."/>
        </authorList>
    </citation>
    <scope>NUCLEOTIDE SEQUENCE</scope>
    <source>
        <strain evidence="8">CBS6075</strain>
    </source>
</reference>
<dbReference type="GO" id="GO:0000278">
    <property type="term" value="P:mitotic cell cycle"/>
    <property type="evidence" value="ECO:0007669"/>
    <property type="project" value="TreeGrafter"/>
</dbReference>
<reference evidence="8" key="1">
    <citation type="journal article" date="2021" name="Open Biol.">
        <title>Shared evolutionary footprints suggest mitochondrial oxidative damage underlies multiple complex I losses in fungi.</title>
        <authorList>
            <person name="Schikora-Tamarit M.A."/>
            <person name="Marcet-Houben M."/>
            <person name="Nosek J."/>
            <person name="Gabaldon T."/>
        </authorList>
    </citation>
    <scope>NUCLEOTIDE SEQUENCE</scope>
    <source>
        <strain evidence="8">CBS6075</strain>
    </source>
</reference>
<feature type="domain" description="Gamma tubulin complex component protein N-terminal" evidence="7">
    <location>
        <begin position="54"/>
        <end position="389"/>
    </location>
</feature>
<dbReference type="Gene3D" id="1.20.120.1900">
    <property type="entry name" value="Gamma-tubulin complex, C-terminal domain"/>
    <property type="match status" value="1"/>
</dbReference>
<dbReference type="GO" id="GO:0007020">
    <property type="term" value="P:microtubule nucleation"/>
    <property type="evidence" value="ECO:0007669"/>
    <property type="project" value="InterPro"/>
</dbReference>
<dbReference type="PANTHER" id="PTHR19302:SF13">
    <property type="entry name" value="GAMMA-TUBULIN COMPLEX COMPONENT 2"/>
    <property type="match status" value="1"/>
</dbReference>
<name>A0A9P8PDC7_9ASCO</name>
<evidence type="ECO:0000313" key="9">
    <source>
        <dbReference type="Proteomes" id="UP000769157"/>
    </source>
</evidence>
<keyword evidence="4 5" id="KW-0206">Cytoskeleton</keyword>
<evidence type="ECO:0000256" key="3">
    <source>
        <dbReference type="ARBA" id="ARBA00022701"/>
    </source>
</evidence>
<dbReference type="Proteomes" id="UP000769157">
    <property type="component" value="Unassembled WGS sequence"/>
</dbReference>
<dbReference type="Pfam" id="PF04130">
    <property type="entry name" value="GCP_C_terminal"/>
    <property type="match status" value="1"/>
</dbReference>
<dbReference type="PANTHER" id="PTHR19302">
    <property type="entry name" value="GAMMA TUBULIN COMPLEX PROTEIN"/>
    <property type="match status" value="1"/>
</dbReference>
<comment type="similarity">
    <text evidence="1 5">Belongs to the TUBGCP family.</text>
</comment>
<dbReference type="GO" id="GO:0044732">
    <property type="term" value="C:mitotic spindle pole body"/>
    <property type="evidence" value="ECO:0007669"/>
    <property type="project" value="TreeGrafter"/>
</dbReference>
<evidence type="ECO:0000259" key="6">
    <source>
        <dbReference type="Pfam" id="PF04130"/>
    </source>
</evidence>
<dbReference type="GO" id="GO:0051321">
    <property type="term" value="P:meiotic cell cycle"/>
    <property type="evidence" value="ECO:0007669"/>
    <property type="project" value="TreeGrafter"/>
</dbReference>
<dbReference type="InterPro" id="IPR007259">
    <property type="entry name" value="GCP"/>
</dbReference>
<evidence type="ECO:0000256" key="2">
    <source>
        <dbReference type="ARBA" id="ARBA00022490"/>
    </source>
</evidence>
<keyword evidence="3 5" id="KW-0493">Microtubule</keyword>
<dbReference type="GO" id="GO:0051225">
    <property type="term" value="P:spindle assembly"/>
    <property type="evidence" value="ECO:0007669"/>
    <property type="project" value="TreeGrafter"/>
</dbReference>
<accession>A0A9P8PDC7</accession>
<dbReference type="InterPro" id="IPR040457">
    <property type="entry name" value="GCP_C"/>
</dbReference>
<dbReference type="InterPro" id="IPR041470">
    <property type="entry name" value="GCP_N"/>
</dbReference>
<feature type="domain" description="Gamma tubulin complex component C-terminal" evidence="6">
    <location>
        <begin position="397"/>
        <end position="767"/>
    </location>
</feature>
<dbReference type="EMBL" id="JAEUBE010000137">
    <property type="protein sequence ID" value="KAH3669384.1"/>
    <property type="molecule type" value="Genomic_DNA"/>
</dbReference>
<dbReference type="AlphaFoldDB" id="A0A9P8PDC7"/>
<dbReference type="GO" id="GO:0051011">
    <property type="term" value="F:microtubule minus-end binding"/>
    <property type="evidence" value="ECO:0007669"/>
    <property type="project" value="TreeGrafter"/>
</dbReference>
<gene>
    <name evidence="8" type="ORF">OGAPHI_001505</name>
</gene>
<sequence>MSFDTLRLTPTPLLVGPCVKSPPTFAGTGTLSKPRRFPIEQMDGFRDQEAAVFQDLLFVLVGLEGFYIRYAESFNIDSSVTQRLIGPDFSINKHLAPSLKDISKRISQLGKRYVSLTTFLEQYDNLQYGTVVQALCFEIRQNLKTYESILVQIEHEFHTNANYSVTLLEQDLTAKPVVQLSLLYDIVLQIVQENENRKDSTNMDRMRFESMLKSLKDDHYTGTLDGVTSDPRNSKVVKGGLVLSFIQSAIDQHKGNTTAYQFLVNLFNKVSQNYVVMLNSWLEKGSIEDPHEEFLIHQTTEGSRVSEDYWADKFTIRSEGLLKQFYPPNVQKKVILTGKYLNVLKECGIDVDDLAGIVHIKTLQDNDMYIRLDEAYNRANKLIIDLLFKGFHIREFLEGLNKYFLLTNNHNFNEFMSSSLAELRKSRDHASLNTLTKLYLGSYHEDDSIDSDPRSKSKRLIFNLASHSLSKYTLLDELVMILSAKTTNSDKVFASSDLSSLKNLLNSTLEANENQVKANVLTNTKIDQYSVFNFSLDVEVPFPLNLIITKSQMIEYQFMFRNLTYLKFVEKSLELSWREITHQRFWCWPFEDPGLRRWIKQARIVHSNMRTLVNLCLFYLNFDVIDANWKKVEQLLDSLKTDPTVELESVFGSIKSFLSTILADSMLTKIRLTQIVNQLFAIIVLYHNFLMALRKTLILMDEQLFTENQAKLSLGTTFSPEKNGSRMRRLHEGLRNYKEKYNSKLSDLMDALKYYGEIDSPSLLRLYEELALSFNMEVY</sequence>
<proteinExistence type="inferred from homology"/>
<dbReference type="RefSeq" id="XP_046063647.1">
    <property type="nucleotide sequence ID" value="XM_046202274.1"/>
</dbReference>
<dbReference type="GO" id="GO:0031122">
    <property type="term" value="P:cytoplasmic microtubule organization"/>
    <property type="evidence" value="ECO:0007669"/>
    <property type="project" value="TreeGrafter"/>
</dbReference>
<dbReference type="GO" id="GO:0043015">
    <property type="term" value="F:gamma-tubulin binding"/>
    <property type="evidence" value="ECO:0007669"/>
    <property type="project" value="InterPro"/>
</dbReference>
<comment type="subcellular location">
    <subcellularLocation>
        <location evidence="5">Cytoplasm</location>
        <location evidence="5">Cytoskeleton</location>
        <location evidence="5">Microtubule organizing center</location>
    </subcellularLocation>
</comment>
<dbReference type="GO" id="GO:0000930">
    <property type="term" value="C:gamma-tubulin complex"/>
    <property type="evidence" value="ECO:0007669"/>
    <property type="project" value="TreeGrafter"/>
</dbReference>
<dbReference type="GO" id="GO:0005874">
    <property type="term" value="C:microtubule"/>
    <property type="evidence" value="ECO:0007669"/>
    <property type="project" value="UniProtKB-KW"/>
</dbReference>
<evidence type="ECO:0000256" key="5">
    <source>
        <dbReference type="RuleBase" id="RU363050"/>
    </source>
</evidence>